<evidence type="ECO:0000256" key="1">
    <source>
        <dbReference type="SAM" id="SignalP"/>
    </source>
</evidence>
<comment type="caution">
    <text evidence="2">The sequence shown here is derived from an EMBL/GenBank/DDBJ whole genome shotgun (WGS) entry which is preliminary data.</text>
</comment>
<accession>A0A9X0HMX1</accession>
<feature type="chain" id="PRO_5040864799" evidence="1">
    <location>
        <begin position="22"/>
        <end position="281"/>
    </location>
</feature>
<reference evidence="2 3" key="1">
    <citation type="submission" date="2015-11" db="EMBL/GenBank/DDBJ databases">
        <title>Solirubrum puertoriconensis gen. nov. an environmental bacteria isolated in Puerto Rico.</title>
        <authorList>
            <person name="Cuebas-Irizarry M.F."/>
            <person name="Montalvo-Rodriguez R."/>
        </authorList>
    </citation>
    <scope>NUCLEOTIDE SEQUENCE [LARGE SCALE GENOMIC DNA]</scope>
    <source>
        <strain evidence="2 3">MC1A</strain>
    </source>
</reference>
<dbReference type="Proteomes" id="UP000054223">
    <property type="component" value="Unassembled WGS sequence"/>
</dbReference>
<protein>
    <submittedName>
        <fullName evidence="2">Uncharacterized protein</fullName>
    </submittedName>
</protein>
<feature type="signal peptide" evidence="1">
    <location>
        <begin position="1"/>
        <end position="21"/>
    </location>
</feature>
<keyword evidence="1" id="KW-0732">Signal</keyword>
<proteinExistence type="predicted"/>
<dbReference type="RefSeq" id="WP_059070579.1">
    <property type="nucleotide sequence ID" value="NZ_LNAL01000006.1"/>
</dbReference>
<gene>
    <name evidence="2" type="ORF">ASU33_11615</name>
</gene>
<dbReference type="OrthoDB" id="1075024at2"/>
<dbReference type="AlphaFoldDB" id="A0A9X0HMX1"/>
<dbReference type="EMBL" id="LNAL01000006">
    <property type="protein sequence ID" value="KUG08774.1"/>
    <property type="molecule type" value="Genomic_DNA"/>
</dbReference>
<organism evidence="2 3">
    <name type="scientific">Solirubrum puertoriconensis</name>
    <dbReference type="NCBI Taxonomy" id="1751427"/>
    <lineage>
        <taxon>Bacteria</taxon>
        <taxon>Pseudomonadati</taxon>
        <taxon>Bacteroidota</taxon>
        <taxon>Cytophagia</taxon>
        <taxon>Cytophagales</taxon>
    </lineage>
</organism>
<evidence type="ECO:0000313" key="2">
    <source>
        <dbReference type="EMBL" id="KUG08774.1"/>
    </source>
</evidence>
<sequence>MKHTLLLGGLLTVLAQLSAEAQSRFAKQQEAILKEGLALYESERASWVATDLLITRQTDMATIGGYITYTDGDSIRTVFVAREAAEPLPVSHAFSFPRNSEITPTSGRLLAARPTTERERRLFAMRKQVFEELMQPKKGKEYTFPDKTQPNVVLLDDGPKPRAYVLIGPQEEGVLPIGNDLLMTFSPAGRLEEVERLHNSYVAMRMPEKGKTVEAGMHTHLPAHPYITPTDICSLLLYRNTFPVDAHFVIGQKYVSIFELPKKQVLIMEKKAFDRMMKSRQ</sequence>
<keyword evidence="3" id="KW-1185">Reference proteome</keyword>
<evidence type="ECO:0000313" key="3">
    <source>
        <dbReference type="Proteomes" id="UP000054223"/>
    </source>
</evidence>
<name>A0A9X0HMX1_SOLP1</name>